<sequence>YVEGSFEEYLEWLGDPEGRAGQLEISALSLMYNRDFILYQNPGRPPACATNNGFEDKILLCSGDSHYDSVYTKQFQADAAVCQAVLYEILYKDVFGVEKEELRTAVDMFRSGAKRTETVPLLARPENPPKMPFAYRVLKALDPGVYRNVEFEVWLDSRKELKKTDYFMFAGRWYYVGDKCQVCLEPGGKYYNAHIQEVGPDDNMVAVFIEELAEKYIVPLANFKPVTQVTPDPAWKGVPSQRGGNDEETTRSPWESQRMDMKSWKRPFKRVRGKEAYMTMAYNRSQTVLPPRLQHNVPSGHPSPFNYSQTSRNTASYGHYRPPRHGRGYRMPRGSARFTNRNNMVGPQISLYPDPGKRCYQSYGNFSYVSHSYSHSHQQLQYLHQAGPHVPQTGEEPQALEETVTSNETEGGDEAAFPAVPVSHELEVHVKMFAKRKSRYKCAMLGWVLSISSFLRKFHKEYMYTPSDPDCETPAVFSSAETTANLVSFIGSVLKTLLALLQVMEKSAEISTSSCVNNAPATVFSSSVATSTQDNVTTPIPPQTAVQPILESPSSARRPVVIPPVPYPYHPAPPPTVSEVGDSGSIAPPYSCNLNSSDLPQDTKVVQYYFNLGLQ</sequence>
<feature type="non-terminal residue" evidence="7">
    <location>
        <position position="615"/>
    </location>
</feature>
<name>A0A9D3XA28_9SAUR</name>
<dbReference type="PROSITE" id="PS50304">
    <property type="entry name" value="TUDOR"/>
    <property type="match status" value="1"/>
</dbReference>
<dbReference type="Proteomes" id="UP000827986">
    <property type="component" value="Unassembled WGS sequence"/>
</dbReference>
<keyword evidence="8" id="KW-1185">Reference proteome</keyword>
<evidence type="ECO:0000313" key="8">
    <source>
        <dbReference type="Proteomes" id="UP000827986"/>
    </source>
</evidence>
<keyword evidence="3" id="KW-0788">Thiol protease</keyword>
<dbReference type="InterPro" id="IPR002999">
    <property type="entry name" value="Tudor"/>
</dbReference>
<protein>
    <submittedName>
        <fullName evidence="7">Uncharacterized protein</fullName>
    </submittedName>
</protein>
<keyword evidence="2" id="KW-0833">Ubl conjugation pathway</keyword>
<dbReference type="SUPFAM" id="SSF63748">
    <property type="entry name" value="Tudor/PWWP/MBT"/>
    <property type="match status" value="1"/>
</dbReference>
<evidence type="ECO:0000256" key="4">
    <source>
        <dbReference type="SAM" id="MobiDB-lite"/>
    </source>
</evidence>
<feature type="domain" description="OTU" evidence="6">
    <location>
        <begin position="1"/>
        <end position="73"/>
    </location>
</feature>
<dbReference type="GO" id="GO:0008234">
    <property type="term" value="F:cysteine-type peptidase activity"/>
    <property type="evidence" value="ECO:0007669"/>
    <property type="project" value="UniProtKB-KW"/>
</dbReference>
<dbReference type="GO" id="GO:0006508">
    <property type="term" value="P:proteolysis"/>
    <property type="evidence" value="ECO:0007669"/>
    <property type="project" value="UniProtKB-KW"/>
</dbReference>
<feature type="non-terminal residue" evidence="7">
    <location>
        <position position="1"/>
    </location>
</feature>
<dbReference type="EMBL" id="JAHDVG010000477">
    <property type="protein sequence ID" value="KAH1175450.1"/>
    <property type="molecule type" value="Genomic_DNA"/>
</dbReference>
<evidence type="ECO:0000313" key="7">
    <source>
        <dbReference type="EMBL" id="KAH1175450.1"/>
    </source>
</evidence>
<organism evidence="7 8">
    <name type="scientific">Mauremys mutica</name>
    <name type="common">yellowpond turtle</name>
    <dbReference type="NCBI Taxonomy" id="74926"/>
    <lineage>
        <taxon>Eukaryota</taxon>
        <taxon>Metazoa</taxon>
        <taxon>Chordata</taxon>
        <taxon>Craniata</taxon>
        <taxon>Vertebrata</taxon>
        <taxon>Euteleostomi</taxon>
        <taxon>Archelosauria</taxon>
        <taxon>Testudinata</taxon>
        <taxon>Testudines</taxon>
        <taxon>Cryptodira</taxon>
        <taxon>Durocryptodira</taxon>
        <taxon>Testudinoidea</taxon>
        <taxon>Geoemydidae</taxon>
        <taxon>Geoemydinae</taxon>
        <taxon>Mauremys</taxon>
    </lineage>
</organism>
<feature type="region of interest" description="Disordered" evidence="4">
    <location>
        <begin position="295"/>
        <end position="329"/>
    </location>
</feature>
<keyword evidence="1" id="KW-0645">Protease</keyword>
<dbReference type="PROSITE" id="PS50802">
    <property type="entry name" value="OTU"/>
    <property type="match status" value="1"/>
</dbReference>
<keyword evidence="3" id="KW-0378">Hydrolase</keyword>
<dbReference type="AlphaFoldDB" id="A0A9D3XA28"/>
<evidence type="ECO:0000256" key="2">
    <source>
        <dbReference type="ARBA" id="ARBA00022786"/>
    </source>
</evidence>
<feature type="compositionally biased region" description="Polar residues" evidence="4">
    <location>
        <begin position="305"/>
        <end position="316"/>
    </location>
</feature>
<feature type="domain" description="Tudor" evidence="5">
    <location>
        <begin position="173"/>
        <end position="233"/>
    </location>
</feature>
<proteinExistence type="predicted"/>
<reference evidence="7" key="1">
    <citation type="submission" date="2021-09" db="EMBL/GenBank/DDBJ databases">
        <title>The genome of Mauremys mutica provides insights into the evolution of semi-aquatic lifestyle.</title>
        <authorList>
            <person name="Gong S."/>
            <person name="Gao Y."/>
        </authorList>
    </citation>
    <scope>NUCLEOTIDE SEQUENCE</scope>
    <source>
        <strain evidence="7">MM-2020</strain>
        <tissue evidence="7">Muscle</tissue>
    </source>
</reference>
<feature type="region of interest" description="Disordered" evidence="4">
    <location>
        <begin position="232"/>
        <end position="259"/>
    </location>
</feature>
<gene>
    <name evidence="7" type="ORF">KIL84_008324</name>
</gene>
<evidence type="ECO:0000256" key="3">
    <source>
        <dbReference type="ARBA" id="ARBA00022807"/>
    </source>
</evidence>
<evidence type="ECO:0000256" key="1">
    <source>
        <dbReference type="ARBA" id="ARBA00022670"/>
    </source>
</evidence>
<dbReference type="InterPro" id="IPR003323">
    <property type="entry name" value="OTU_dom"/>
</dbReference>
<evidence type="ECO:0000259" key="6">
    <source>
        <dbReference type="PROSITE" id="PS50802"/>
    </source>
</evidence>
<accession>A0A9D3XA28</accession>
<evidence type="ECO:0000259" key="5">
    <source>
        <dbReference type="PROSITE" id="PS50304"/>
    </source>
</evidence>
<comment type="caution">
    <text evidence="7">The sequence shown here is derived from an EMBL/GenBank/DDBJ whole genome shotgun (WGS) entry which is preliminary data.</text>
</comment>
<dbReference type="Gene3D" id="3.90.70.80">
    <property type="match status" value="1"/>
</dbReference>